<dbReference type="GeneID" id="11595047"/>
<evidence type="ECO:0000256" key="7">
    <source>
        <dbReference type="SAM" id="Phobius"/>
    </source>
</evidence>
<evidence type="ECO:0000256" key="5">
    <source>
        <dbReference type="ARBA" id="ARBA00022989"/>
    </source>
</evidence>
<gene>
    <name evidence="9" type="ORF">P186_0785</name>
</gene>
<feature type="transmembrane region" description="Helical" evidence="7">
    <location>
        <begin position="179"/>
        <end position="197"/>
    </location>
</feature>
<dbReference type="AlphaFoldDB" id="G7VAJ2"/>
<dbReference type="EMBL" id="CP003098">
    <property type="protein sequence ID" value="AET32231.1"/>
    <property type="molecule type" value="Genomic_DNA"/>
</dbReference>
<accession>G7VAJ2</accession>
<feature type="transmembrane region" description="Helical" evidence="7">
    <location>
        <begin position="40"/>
        <end position="62"/>
    </location>
</feature>
<evidence type="ECO:0000259" key="8">
    <source>
        <dbReference type="Pfam" id="PF01578"/>
    </source>
</evidence>
<evidence type="ECO:0000313" key="9">
    <source>
        <dbReference type="EMBL" id="AET32231.1"/>
    </source>
</evidence>
<keyword evidence="6 7" id="KW-0472">Membrane</keyword>
<evidence type="ECO:0000256" key="3">
    <source>
        <dbReference type="ARBA" id="ARBA00022692"/>
    </source>
</evidence>
<evidence type="ECO:0000256" key="6">
    <source>
        <dbReference type="ARBA" id="ARBA00023136"/>
    </source>
</evidence>
<dbReference type="BioCyc" id="PSP1104324:GJSN-769-MONOMER"/>
<feature type="domain" description="Cytochrome c assembly protein" evidence="8">
    <location>
        <begin position="6"/>
        <end position="152"/>
    </location>
</feature>
<dbReference type="Pfam" id="PF01578">
    <property type="entry name" value="Cytochrom_C_asm"/>
    <property type="match status" value="1"/>
</dbReference>
<dbReference type="PRINTS" id="PR01386">
    <property type="entry name" value="CCMCBIOGNSIS"/>
</dbReference>
<dbReference type="PANTHER" id="PTHR30071:SF1">
    <property type="entry name" value="CYTOCHROME B_B6 PROTEIN-RELATED"/>
    <property type="match status" value="1"/>
</dbReference>
<dbReference type="InterPro" id="IPR002541">
    <property type="entry name" value="Cyt_c_assembly"/>
</dbReference>
<dbReference type="Proteomes" id="UP000005867">
    <property type="component" value="Chromosome"/>
</dbReference>
<dbReference type="RefSeq" id="WP_014288059.1">
    <property type="nucleotide sequence ID" value="NC_016645.1"/>
</dbReference>
<keyword evidence="4" id="KW-0201">Cytochrome c-type biogenesis</keyword>
<protein>
    <submittedName>
        <fullName evidence="9">Transport protein, putative</fullName>
    </submittedName>
</protein>
<dbReference type="GO" id="GO:0015232">
    <property type="term" value="F:heme transmembrane transporter activity"/>
    <property type="evidence" value="ECO:0007669"/>
    <property type="project" value="InterPro"/>
</dbReference>
<keyword evidence="3 7" id="KW-0812">Transmembrane</keyword>
<dbReference type="InterPro" id="IPR045062">
    <property type="entry name" value="Cyt_c_biogenesis_CcsA/CcmC"/>
</dbReference>
<keyword evidence="5 7" id="KW-1133">Transmembrane helix</keyword>
<feature type="transmembrane region" description="Helical" evidence="7">
    <location>
        <begin position="282"/>
        <end position="304"/>
    </location>
</feature>
<dbReference type="STRING" id="1104324.P186_0785"/>
<feature type="transmembrane region" description="Helical" evidence="7">
    <location>
        <begin position="107"/>
        <end position="125"/>
    </location>
</feature>
<dbReference type="KEGG" id="pyr:P186_0785"/>
<feature type="transmembrane region" description="Helical" evidence="7">
    <location>
        <begin position="204"/>
        <end position="222"/>
    </location>
</feature>
<dbReference type="PANTHER" id="PTHR30071">
    <property type="entry name" value="HEME EXPORTER PROTEIN C"/>
    <property type="match status" value="1"/>
</dbReference>
<evidence type="ECO:0000256" key="4">
    <source>
        <dbReference type="ARBA" id="ARBA00022748"/>
    </source>
</evidence>
<evidence type="ECO:0000256" key="1">
    <source>
        <dbReference type="ARBA" id="ARBA00004141"/>
    </source>
</evidence>
<dbReference type="OrthoDB" id="29072at2157"/>
<evidence type="ECO:0000313" key="10">
    <source>
        <dbReference type="Proteomes" id="UP000005867"/>
    </source>
</evidence>
<evidence type="ECO:0000256" key="2">
    <source>
        <dbReference type="ARBA" id="ARBA00005840"/>
    </source>
</evidence>
<dbReference type="InterPro" id="IPR003557">
    <property type="entry name" value="Cyt_c_biogenesis_CcmC"/>
</dbReference>
<feature type="transmembrane region" description="Helical" evidence="7">
    <location>
        <begin position="74"/>
        <end position="95"/>
    </location>
</feature>
<reference evidence="9 10" key="1">
    <citation type="journal article" date="2012" name="J. Bacteriol.">
        <title>Complete genome sequence of strain 1860, a crenarchaeon of the genus pyrobaculum able to grow with various electron acceptors.</title>
        <authorList>
            <person name="Mardanov A.V."/>
            <person name="Gumerov V.M."/>
            <person name="Slobodkina G.B."/>
            <person name="Beletsky A.V."/>
            <person name="Bonch-Osmolovskaya E.A."/>
            <person name="Ravin N.V."/>
            <person name="Skryabin K.G."/>
        </authorList>
    </citation>
    <scope>NUCLEOTIDE SEQUENCE [LARGE SCALE GENOMIC DNA]</scope>
    <source>
        <strain evidence="9 10">1860</strain>
    </source>
</reference>
<organism evidence="9 10">
    <name type="scientific">Pyrobaculum ferrireducens</name>
    <dbReference type="NCBI Taxonomy" id="1104324"/>
    <lineage>
        <taxon>Archaea</taxon>
        <taxon>Thermoproteota</taxon>
        <taxon>Thermoprotei</taxon>
        <taxon>Thermoproteales</taxon>
        <taxon>Thermoproteaceae</taxon>
        <taxon>Pyrobaculum</taxon>
    </lineage>
</organism>
<keyword evidence="10" id="KW-1185">Reference proteome</keyword>
<comment type="similarity">
    <text evidence="2">Belongs to the CcmC/CycZ/HelC family.</text>
</comment>
<dbReference type="eggNOG" id="arCOG00267">
    <property type="taxonomic scope" value="Archaea"/>
</dbReference>
<comment type="subcellular location">
    <subcellularLocation>
        <location evidence="1">Membrane</location>
        <topology evidence="1">Multi-pass membrane protein</topology>
    </subcellularLocation>
</comment>
<proteinExistence type="inferred from homology"/>
<dbReference type="HOGENOM" id="CLU_898984_0_0_2"/>
<sequence length="309" mass="32827">MLGVLLLAYSAILAYAAVFGPFPAFVPLGSPTAYRSLYIHVPQSMAALAMAFASFLSSIWFLKRGGARARVVMHRSAELAAVLSWLSFATGTIWAEESWGAAWSGDPRQLSVAVMAVLYTGYVFLRRAVEDPDRLDRISASYLVLVFISVPVTLVAPVLLPALHPAPGSLAELTTSIRLLYIAVFAVLLAVAVLYVLEARAGVAWGVASFVVLAGAAAWLLSGYTHPVYRVYNATLTDSTVVLYTSGGVLKLPAESIHLRPLEIGGVPTLKGHLITADGVVVSHWSVAANLLATGLAVVLITLLSRRGI</sequence>
<dbReference type="GO" id="GO:0017004">
    <property type="term" value="P:cytochrome complex assembly"/>
    <property type="evidence" value="ECO:0007669"/>
    <property type="project" value="UniProtKB-KW"/>
</dbReference>
<feature type="transmembrane region" description="Helical" evidence="7">
    <location>
        <begin position="137"/>
        <end position="159"/>
    </location>
</feature>
<dbReference type="GO" id="GO:0005886">
    <property type="term" value="C:plasma membrane"/>
    <property type="evidence" value="ECO:0007669"/>
    <property type="project" value="TreeGrafter"/>
</dbReference>
<name>G7VAJ2_9CREN</name>
<dbReference type="GO" id="GO:0020037">
    <property type="term" value="F:heme binding"/>
    <property type="evidence" value="ECO:0007669"/>
    <property type="project" value="InterPro"/>
</dbReference>